<feature type="compositionally biased region" description="Basic and acidic residues" evidence="2">
    <location>
        <begin position="29"/>
        <end position="39"/>
    </location>
</feature>
<accession>A0ABV2DHQ2</accession>
<dbReference type="InterPro" id="IPR058633">
    <property type="entry name" value="EmrA/FarA_HH"/>
</dbReference>
<dbReference type="InterPro" id="IPR050739">
    <property type="entry name" value="MFP"/>
</dbReference>
<sequence>MTDSTSPKKYEEEPVEGASSAPRAGDQVIRLDSEREQRKASPVIVDDEPETPVALAPAALEAPATQPQQAPVAVAPPPAPAPVKPRRSLRRPILFALLPVALVIGGYYYVTGGQVMTTDNAYIQAQSLGVSTDVSGTVSEINVHDNQAVKKGDVLFRLRPPSFETALAAAQAQLGTVRNQVLTLQASYQQSQAQIEQAEADIPYYEAAFARQQDLLKTSTASKATFDSAQHDLVAARQKVSVAKAQAQAMLAQLGGDANQPIEKNPFYLQTQSAVDDAQRNLNDSIVKAPFDGIVTNVDALQVGRYLPASQPAFSLVSSTDLWIAAEPKETELTYVRPGQTATISVDTYPGTVWHGTVASISPASSSSFSLLPAQNTTGNWVKVVQRIPMRVTVDDLQDKPPLRGGMSVVVGIDTGHARGLPDFVTDLMKRFGLAS</sequence>
<dbReference type="PANTHER" id="PTHR30386">
    <property type="entry name" value="MEMBRANE FUSION SUBUNIT OF EMRAB-TOLC MULTIDRUG EFFLUX PUMP"/>
    <property type="match status" value="1"/>
</dbReference>
<feature type="domain" description="p-hydroxybenzoic acid efflux pump subunit AaeA-like beta-barrel" evidence="5">
    <location>
        <begin position="324"/>
        <end position="413"/>
    </location>
</feature>
<dbReference type="RefSeq" id="WP_354461530.1">
    <property type="nucleotide sequence ID" value="NZ_JBEWSZ010000001.1"/>
</dbReference>
<evidence type="ECO:0000256" key="1">
    <source>
        <dbReference type="ARBA" id="ARBA00004196"/>
    </source>
</evidence>
<dbReference type="Gene3D" id="6.10.140.1990">
    <property type="match status" value="1"/>
</dbReference>
<keyword evidence="3" id="KW-0812">Transmembrane</keyword>
<dbReference type="Pfam" id="PF25963">
    <property type="entry name" value="Beta-barrel_AAEA"/>
    <property type="match status" value="1"/>
</dbReference>
<dbReference type="Gene3D" id="1.10.287.470">
    <property type="entry name" value="Helix hairpin bin"/>
    <property type="match status" value="1"/>
</dbReference>
<dbReference type="Gene3D" id="2.40.30.170">
    <property type="match status" value="1"/>
</dbReference>
<dbReference type="Proteomes" id="UP001548832">
    <property type="component" value="Unassembled WGS sequence"/>
</dbReference>
<proteinExistence type="predicted"/>
<feature type="compositionally biased region" description="Pro residues" evidence="2">
    <location>
        <begin position="74"/>
        <end position="83"/>
    </location>
</feature>
<dbReference type="Pfam" id="PF25885">
    <property type="entry name" value="HH_EMRA"/>
    <property type="match status" value="1"/>
</dbReference>
<feature type="region of interest" description="Disordered" evidence="2">
    <location>
        <begin position="1"/>
        <end position="85"/>
    </location>
</feature>
<dbReference type="PANTHER" id="PTHR30386:SF19">
    <property type="entry name" value="MULTIDRUG EXPORT PROTEIN EMRA-RELATED"/>
    <property type="match status" value="1"/>
</dbReference>
<feature type="compositionally biased region" description="Basic and acidic residues" evidence="2">
    <location>
        <begin position="1"/>
        <end position="12"/>
    </location>
</feature>
<keyword evidence="3" id="KW-1133">Transmembrane helix</keyword>
<dbReference type="EMBL" id="JBEWSZ010000001">
    <property type="protein sequence ID" value="MET2829602.1"/>
    <property type="molecule type" value="Genomic_DNA"/>
</dbReference>
<name>A0ABV2DHQ2_9HYPH</name>
<comment type="subcellular location">
    <subcellularLocation>
        <location evidence="1">Cell envelope</location>
    </subcellularLocation>
</comment>
<evidence type="ECO:0000256" key="3">
    <source>
        <dbReference type="SAM" id="Phobius"/>
    </source>
</evidence>
<reference evidence="6 7" key="1">
    <citation type="submission" date="2024-06" db="EMBL/GenBank/DDBJ databases">
        <authorList>
            <person name="Kim D.-U."/>
        </authorList>
    </citation>
    <scope>NUCLEOTIDE SEQUENCE [LARGE SCALE GENOMIC DNA]</scope>
    <source>
        <strain evidence="6 7">KACC15460</strain>
    </source>
</reference>
<feature type="compositionally biased region" description="Low complexity" evidence="2">
    <location>
        <begin position="51"/>
        <end position="73"/>
    </location>
</feature>
<dbReference type="Gene3D" id="2.40.50.100">
    <property type="match status" value="1"/>
</dbReference>
<gene>
    <name evidence="6" type="ORF">ABVQ20_21755</name>
</gene>
<feature type="domain" description="Multidrug export protein EmrA/FarA alpha-helical hairpin" evidence="4">
    <location>
        <begin position="165"/>
        <end position="282"/>
    </location>
</feature>
<keyword evidence="7" id="KW-1185">Reference proteome</keyword>
<evidence type="ECO:0000313" key="7">
    <source>
        <dbReference type="Proteomes" id="UP001548832"/>
    </source>
</evidence>
<protein>
    <submittedName>
        <fullName evidence="6">HlyD family secretion protein</fullName>
    </submittedName>
</protein>
<dbReference type="InterPro" id="IPR030190">
    <property type="entry name" value="MacA_alpha-hairpin_sf"/>
</dbReference>
<dbReference type="InterPro" id="IPR058634">
    <property type="entry name" value="AaeA-lik-b-barrel"/>
</dbReference>
<evidence type="ECO:0000259" key="4">
    <source>
        <dbReference type="Pfam" id="PF25885"/>
    </source>
</evidence>
<feature type="transmembrane region" description="Helical" evidence="3">
    <location>
        <begin position="93"/>
        <end position="110"/>
    </location>
</feature>
<evidence type="ECO:0000313" key="6">
    <source>
        <dbReference type="EMBL" id="MET2829602.1"/>
    </source>
</evidence>
<keyword evidence="3" id="KW-0472">Membrane</keyword>
<evidence type="ECO:0000256" key="2">
    <source>
        <dbReference type="SAM" id="MobiDB-lite"/>
    </source>
</evidence>
<comment type="caution">
    <text evidence="6">The sequence shown here is derived from an EMBL/GenBank/DDBJ whole genome shotgun (WGS) entry which is preliminary data.</text>
</comment>
<dbReference type="SUPFAM" id="SSF111369">
    <property type="entry name" value="HlyD-like secretion proteins"/>
    <property type="match status" value="2"/>
</dbReference>
<evidence type="ECO:0000259" key="5">
    <source>
        <dbReference type="Pfam" id="PF25963"/>
    </source>
</evidence>
<organism evidence="6 7">
    <name type="scientific">Mesorhizobium shangrilense</name>
    <dbReference type="NCBI Taxonomy" id="460060"/>
    <lineage>
        <taxon>Bacteria</taxon>
        <taxon>Pseudomonadati</taxon>
        <taxon>Pseudomonadota</taxon>
        <taxon>Alphaproteobacteria</taxon>
        <taxon>Hyphomicrobiales</taxon>
        <taxon>Phyllobacteriaceae</taxon>
        <taxon>Mesorhizobium</taxon>
    </lineage>
</organism>